<feature type="region of interest" description="Disordered" evidence="1">
    <location>
        <begin position="63"/>
        <end position="84"/>
    </location>
</feature>
<name>A0A543AD71_9ACTN</name>
<accession>A0A543AD71</accession>
<evidence type="ECO:0000313" key="3">
    <source>
        <dbReference type="Proteomes" id="UP000320209"/>
    </source>
</evidence>
<keyword evidence="3" id="KW-1185">Reference proteome</keyword>
<evidence type="ECO:0000256" key="1">
    <source>
        <dbReference type="SAM" id="MobiDB-lite"/>
    </source>
</evidence>
<organism evidence="2 3">
    <name type="scientific">Nocardioides albertanoniae</name>
    <dbReference type="NCBI Taxonomy" id="1175486"/>
    <lineage>
        <taxon>Bacteria</taxon>
        <taxon>Bacillati</taxon>
        <taxon>Actinomycetota</taxon>
        <taxon>Actinomycetes</taxon>
        <taxon>Propionibacteriales</taxon>
        <taxon>Nocardioidaceae</taxon>
        <taxon>Nocardioides</taxon>
    </lineage>
</organism>
<protein>
    <submittedName>
        <fullName evidence="2">Uncharacterized protein</fullName>
    </submittedName>
</protein>
<dbReference type="OrthoDB" id="3786527at2"/>
<reference evidence="2 3" key="1">
    <citation type="submission" date="2019-06" db="EMBL/GenBank/DDBJ databases">
        <title>Sequencing the genomes of 1000 actinobacteria strains.</title>
        <authorList>
            <person name="Klenk H.-P."/>
        </authorList>
    </citation>
    <scope>NUCLEOTIDE SEQUENCE [LARGE SCALE GENOMIC DNA]</scope>
    <source>
        <strain evidence="2 3">DSM 25218</strain>
    </source>
</reference>
<dbReference type="AlphaFoldDB" id="A0A543AD71"/>
<dbReference type="RefSeq" id="WP_141782246.1">
    <property type="nucleotide sequence ID" value="NZ_VFOV01000001.1"/>
</dbReference>
<sequence>MSDSTTAVEAVPMTTLPTQQTHFADSFGAVCRAYGDDPSTSYDYRDVTCSACRHAAPYISALPEHLKPRSTRRRSWPRSMQEHD</sequence>
<evidence type="ECO:0000313" key="2">
    <source>
        <dbReference type="EMBL" id="TQL70533.1"/>
    </source>
</evidence>
<comment type="caution">
    <text evidence="2">The sequence shown here is derived from an EMBL/GenBank/DDBJ whole genome shotgun (WGS) entry which is preliminary data.</text>
</comment>
<dbReference type="Proteomes" id="UP000320209">
    <property type="component" value="Unassembled WGS sequence"/>
</dbReference>
<proteinExistence type="predicted"/>
<dbReference type="EMBL" id="VFOV01000001">
    <property type="protein sequence ID" value="TQL70533.1"/>
    <property type="molecule type" value="Genomic_DNA"/>
</dbReference>
<gene>
    <name evidence="2" type="ORF">FB381_4471</name>
</gene>